<dbReference type="GO" id="GO:0008270">
    <property type="term" value="F:zinc ion binding"/>
    <property type="evidence" value="ECO:0007669"/>
    <property type="project" value="TreeGrafter"/>
</dbReference>
<dbReference type="OrthoDB" id="5599753at2759"/>
<dbReference type="PANTHER" id="PTHR23292">
    <property type="entry name" value="LIPOPOLYSACCHARIDE-INDUCED TUMOR NECROSIS FACTOR-ALPHA FACTOR"/>
    <property type="match status" value="1"/>
</dbReference>
<dbReference type="InterPro" id="IPR037519">
    <property type="entry name" value="LITAF_fam"/>
</dbReference>
<evidence type="ECO:0000256" key="3">
    <source>
        <dbReference type="ARBA" id="ARBA00022723"/>
    </source>
</evidence>
<comment type="subcellular location">
    <subcellularLocation>
        <location evidence="1">Membrane</location>
        <topology evidence="1">Peripheral membrane protein</topology>
    </subcellularLocation>
</comment>
<feature type="transmembrane region" description="Helical" evidence="7">
    <location>
        <begin position="120"/>
        <end position="142"/>
    </location>
</feature>
<dbReference type="PANTHER" id="PTHR23292:SF6">
    <property type="entry name" value="FI16602P1-RELATED"/>
    <property type="match status" value="1"/>
</dbReference>
<feature type="region of interest" description="Disordered" evidence="6">
    <location>
        <begin position="175"/>
        <end position="196"/>
    </location>
</feature>
<comment type="similarity">
    <text evidence="2">Belongs to the CDIP1/LITAF family.</text>
</comment>
<protein>
    <submittedName>
        <fullName evidence="9">Cell death-inducing p53-target protein 1</fullName>
    </submittedName>
</protein>
<sequence>MSEPQASQPAPEATPAPQPPSAEIQPPPPAYAKEPPATTTDGSRPAPATEMPTSPSQPERQQQHTTTPAGQTSAPAPAPALANVTPLHMLGDEPAFIDCPFCQTRAMTNISKDGSGMQMVAGALCCLLCVCLTCVPCIAGWFEDTNYTCANCRKTVATRPYDGPIRVFGPQPYGAVPSQYQSPPPPVAEKQQAAHT</sequence>
<keyword evidence="4" id="KW-0862">Zinc</keyword>
<name>A0A5Q4BNN7_9PEZI</name>
<dbReference type="GO" id="GO:0016020">
    <property type="term" value="C:membrane"/>
    <property type="evidence" value="ECO:0007669"/>
    <property type="project" value="UniProtKB-SubCell"/>
</dbReference>
<evidence type="ECO:0000256" key="2">
    <source>
        <dbReference type="ARBA" id="ARBA00005975"/>
    </source>
</evidence>
<dbReference type="Pfam" id="PF10601">
    <property type="entry name" value="zf-LITAF-like"/>
    <property type="match status" value="1"/>
</dbReference>
<evidence type="ECO:0000313" key="9">
    <source>
        <dbReference type="EMBL" id="TQN68084.1"/>
    </source>
</evidence>
<evidence type="ECO:0000256" key="4">
    <source>
        <dbReference type="ARBA" id="ARBA00022833"/>
    </source>
</evidence>
<reference evidence="9 10" key="1">
    <citation type="journal article" date="2019" name="Sci. Rep.">
        <title>Colletotrichum shisoi sp. nov., an anthracnose pathogen of Perilla frutescens in Japan: molecular phylogenetic, morphological and genomic evidence.</title>
        <authorList>
            <person name="Gan P."/>
            <person name="Tsushima A."/>
            <person name="Hiroyama R."/>
            <person name="Narusaka M."/>
            <person name="Takano Y."/>
            <person name="Narusaka Y."/>
            <person name="Kawaradani M."/>
            <person name="Damm U."/>
            <person name="Shirasu K."/>
        </authorList>
    </citation>
    <scope>NUCLEOTIDE SEQUENCE [LARGE SCALE GENOMIC DNA]</scope>
    <source>
        <strain evidence="9 10">PG-2018a</strain>
    </source>
</reference>
<feature type="region of interest" description="Disordered" evidence="6">
    <location>
        <begin position="1"/>
        <end position="79"/>
    </location>
</feature>
<evidence type="ECO:0000256" key="7">
    <source>
        <dbReference type="SAM" id="Phobius"/>
    </source>
</evidence>
<evidence type="ECO:0000259" key="8">
    <source>
        <dbReference type="PROSITE" id="PS51837"/>
    </source>
</evidence>
<dbReference type="InterPro" id="IPR006629">
    <property type="entry name" value="LITAF"/>
</dbReference>
<evidence type="ECO:0000256" key="1">
    <source>
        <dbReference type="ARBA" id="ARBA00004170"/>
    </source>
</evidence>
<gene>
    <name evidence="9" type="primary">CDIP1</name>
    <name evidence="9" type="ORF">CSHISOI_07354</name>
</gene>
<accession>A0A5Q4BNN7</accession>
<evidence type="ECO:0000256" key="5">
    <source>
        <dbReference type="ARBA" id="ARBA00023136"/>
    </source>
</evidence>
<keyword evidence="3" id="KW-0479">Metal-binding</keyword>
<feature type="compositionally biased region" description="Polar residues" evidence="6">
    <location>
        <begin position="51"/>
        <end position="74"/>
    </location>
</feature>
<feature type="domain" description="LITAF" evidence="8">
    <location>
        <begin position="79"/>
        <end position="161"/>
    </location>
</feature>
<organism evidence="9 10">
    <name type="scientific">Colletotrichum shisoi</name>
    <dbReference type="NCBI Taxonomy" id="2078593"/>
    <lineage>
        <taxon>Eukaryota</taxon>
        <taxon>Fungi</taxon>
        <taxon>Dikarya</taxon>
        <taxon>Ascomycota</taxon>
        <taxon>Pezizomycotina</taxon>
        <taxon>Sordariomycetes</taxon>
        <taxon>Hypocreomycetidae</taxon>
        <taxon>Glomerellales</taxon>
        <taxon>Glomerellaceae</taxon>
        <taxon>Colletotrichum</taxon>
        <taxon>Colletotrichum destructivum species complex</taxon>
    </lineage>
</organism>
<evidence type="ECO:0000313" key="10">
    <source>
        <dbReference type="Proteomes" id="UP000326340"/>
    </source>
</evidence>
<proteinExistence type="inferred from homology"/>
<dbReference type="SMART" id="SM00714">
    <property type="entry name" value="LITAF"/>
    <property type="match status" value="1"/>
</dbReference>
<evidence type="ECO:0000256" key="6">
    <source>
        <dbReference type="SAM" id="MobiDB-lite"/>
    </source>
</evidence>
<comment type="caution">
    <text evidence="9">The sequence shown here is derived from an EMBL/GenBank/DDBJ whole genome shotgun (WGS) entry which is preliminary data.</text>
</comment>
<dbReference type="PROSITE" id="PS51837">
    <property type="entry name" value="LITAF"/>
    <property type="match status" value="1"/>
</dbReference>
<keyword evidence="7" id="KW-0812">Transmembrane</keyword>
<dbReference type="AlphaFoldDB" id="A0A5Q4BNN7"/>
<feature type="compositionally biased region" description="Low complexity" evidence="6">
    <location>
        <begin position="31"/>
        <end position="40"/>
    </location>
</feature>
<keyword evidence="7" id="KW-1133">Transmembrane helix</keyword>
<dbReference type="EMBL" id="PUHP01000772">
    <property type="protein sequence ID" value="TQN68084.1"/>
    <property type="molecule type" value="Genomic_DNA"/>
</dbReference>
<keyword evidence="10" id="KW-1185">Reference proteome</keyword>
<feature type="compositionally biased region" description="Pro residues" evidence="6">
    <location>
        <begin position="12"/>
        <end position="30"/>
    </location>
</feature>
<dbReference type="Proteomes" id="UP000326340">
    <property type="component" value="Unassembled WGS sequence"/>
</dbReference>
<feature type="compositionally biased region" description="Low complexity" evidence="6">
    <location>
        <begin position="1"/>
        <end position="11"/>
    </location>
</feature>
<keyword evidence="5 7" id="KW-0472">Membrane</keyword>